<comment type="caution">
    <text evidence="2">The sequence shown here is derived from an EMBL/GenBank/DDBJ whole genome shotgun (WGS) entry which is preliminary data.</text>
</comment>
<evidence type="ECO:0000313" key="3">
    <source>
        <dbReference type="Proteomes" id="UP000784294"/>
    </source>
</evidence>
<keyword evidence="3" id="KW-1185">Reference proteome</keyword>
<evidence type="ECO:0000313" key="2">
    <source>
        <dbReference type="EMBL" id="VEL28680.1"/>
    </source>
</evidence>
<feature type="compositionally biased region" description="Polar residues" evidence="1">
    <location>
        <begin position="100"/>
        <end position="109"/>
    </location>
</feature>
<sequence>MNAALHLPLESQHLILSVLREPINKLNNNQRFTKDFLCSQFTKLNQPLAENHIISEVTPFEHAQSDVEAPSHHKGDGIIGPLSFEKNSASESKVFPSICTEVSSGNTMPEESRLNESTSHETRRPNQLLFHSIHDNSPAPSKPSTITNSKCNDVPSSESPYSVIYPSENLDNPVSNNASFSNYGLSAQFLSSPLVSIKSIIDSPVWGQKVIIYFSF</sequence>
<gene>
    <name evidence="2" type="ORF">PXEA_LOCUS22120</name>
</gene>
<evidence type="ECO:0000256" key="1">
    <source>
        <dbReference type="SAM" id="MobiDB-lite"/>
    </source>
</evidence>
<dbReference type="EMBL" id="CAAALY010096822">
    <property type="protein sequence ID" value="VEL28680.1"/>
    <property type="molecule type" value="Genomic_DNA"/>
</dbReference>
<protein>
    <submittedName>
        <fullName evidence="2">Uncharacterized protein</fullName>
    </submittedName>
</protein>
<feature type="region of interest" description="Disordered" evidence="1">
    <location>
        <begin position="100"/>
        <end position="158"/>
    </location>
</feature>
<feature type="compositionally biased region" description="Polar residues" evidence="1">
    <location>
        <begin position="138"/>
        <end position="158"/>
    </location>
</feature>
<organism evidence="2 3">
    <name type="scientific">Protopolystoma xenopodis</name>
    <dbReference type="NCBI Taxonomy" id="117903"/>
    <lineage>
        <taxon>Eukaryota</taxon>
        <taxon>Metazoa</taxon>
        <taxon>Spiralia</taxon>
        <taxon>Lophotrochozoa</taxon>
        <taxon>Platyhelminthes</taxon>
        <taxon>Monogenea</taxon>
        <taxon>Polyopisthocotylea</taxon>
        <taxon>Polystomatidea</taxon>
        <taxon>Polystomatidae</taxon>
        <taxon>Protopolystoma</taxon>
    </lineage>
</organism>
<dbReference type="AlphaFoldDB" id="A0A448X5N0"/>
<name>A0A448X5N0_9PLAT</name>
<dbReference type="Proteomes" id="UP000784294">
    <property type="component" value="Unassembled WGS sequence"/>
</dbReference>
<proteinExistence type="predicted"/>
<reference evidence="2" key="1">
    <citation type="submission" date="2018-11" db="EMBL/GenBank/DDBJ databases">
        <authorList>
            <consortium name="Pathogen Informatics"/>
        </authorList>
    </citation>
    <scope>NUCLEOTIDE SEQUENCE</scope>
</reference>
<accession>A0A448X5N0</accession>
<feature type="compositionally biased region" description="Basic and acidic residues" evidence="1">
    <location>
        <begin position="110"/>
        <end position="124"/>
    </location>
</feature>